<feature type="chain" id="PRO_5009787747" evidence="2">
    <location>
        <begin position="27"/>
        <end position="331"/>
    </location>
</feature>
<organism evidence="3 4">
    <name type="scientific">Roseibium album</name>
    <dbReference type="NCBI Taxonomy" id="311410"/>
    <lineage>
        <taxon>Bacteria</taxon>
        <taxon>Pseudomonadati</taxon>
        <taxon>Pseudomonadota</taxon>
        <taxon>Alphaproteobacteria</taxon>
        <taxon>Hyphomicrobiales</taxon>
        <taxon>Stappiaceae</taxon>
        <taxon>Roseibium</taxon>
    </lineage>
</organism>
<evidence type="ECO:0000313" key="3">
    <source>
        <dbReference type="EMBL" id="CTQ77391.1"/>
    </source>
</evidence>
<dbReference type="SUPFAM" id="SSF55909">
    <property type="entry name" value="Pentein"/>
    <property type="match status" value="1"/>
</dbReference>
<dbReference type="STRING" id="311410.LA5095_03841"/>
<dbReference type="Gene3D" id="3.75.10.10">
    <property type="entry name" value="L-arginine/glycine Amidinotransferase, Chain A"/>
    <property type="match status" value="1"/>
</dbReference>
<dbReference type="GO" id="GO:0047632">
    <property type="term" value="F:agmatine deiminase activity"/>
    <property type="evidence" value="ECO:0007669"/>
    <property type="project" value="UniProtKB-EC"/>
</dbReference>
<name>A0A0M6ZCN8_9HYPH</name>
<feature type="signal peptide" evidence="2">
    <location>
        <begin position="1"/>
        <end position="26"/>
    </location>
</feature>
<keyword evidence="2" id="KW-0732">Signal</keyword>
<dbReference type="GO" id="GO:0009446">
    <property type="term" value="P:putrescine biosynthetic process"/>
    <property type="evidence" value="ECO:0007669"/>
    <property type="project" value="InterPro"/>
</dbReference>
<evidence type="ECO:0000313" key="4">
    <source>
        <dbReference type="Proteomes" id="UP000049983"/>
    </source>
</evidence>
<dbReference type="Pfam" id="PF04371">
    <property type="entry name" value="PAD_porph"/>
    <property type="match status" value="2"/>
</dbReference>
<keyword evidence="1 3" id="KW-0378">Hydrolase</keyword>
<dbReference type="EMBL" id="CXWC01000013">
    <property type="protein sequence ID" value="CTQ77391.1"/>
    <property type="molecule type" value="Genomic_DNA"/>
</dbReference>
<dbReference type="EC" id="3.5.3.12" evidence="3"/>
<evidence type="ECO:0000256" key="2">
    <source>
        <dbReference type="SAM" id="SignalP"/>
    </source>
</evidence>
<sequence>MQSRRLQFLGAALAGLLLTSVGEAAATPRVPAEWEPQAAVWMQWPGRYETALRPAFADIIRAVQRYENVHLLTGTEKEQRAAADFLAKRGVTTANITWHQVAVDNAWMRDNGPIYLTDGETVWVQNWAFTGWDGTTGAEYRQDNKVPNQVAGLLGLNVVDLTDYVLEKGNLEVNGSGIGMLNWDCQDQRNPGLSRSEHERILKEALGLTEIIWSYGHHPDDLTTGHIDGSARFINATTVAIADTQDQPELRLAEDLQAAGFNVEWYPGDVNWLVGDGYIVAMSELDTAADRDLKQHLQRYFPGRQVHLVDAWSIADGGGGIHCVTNDQPQL</sequence>
<dbReference type="Proteomes" id="UP000049983">
    <property type="component" value="Unassembled WGS sequence"/>
</dbReference>
<protein>
    <submittedName>
        <fullName evidence="3">Agmatine deiminase</fullName>
        <ecNumber evidence="3">3.5.3.12</ecNumber>
    </submittedName>
</protein>
<evidence type="ECO:0000256" key="1">
    <source>
        <dbReference type="ARBA" id="ARBA00022801"/>
    </source>
</evidence>
<dbReference type="PANTHER" id="PTHR31377:SF0">
    <property type="entry name" value="AGMATINE DEIMINASE-RELATED"/>
    <property type="match status" value="1"/>
</dbReference>
<proteinExistence type="predicted"/>
<dbReference type="GO" id="GO:0004668">
    <property type="term" value="F:protein-arginine deiminase activity"/>
    <property type="evidence" value="ECO:0007669"/>
    <property type="project" value="InterPro"/>
</dbReference>
<reference evidence="4" key="1">
    <citation type="submission" date="2015-07" db="EMBL/GenBank/DDBJ databases">
        <authorList>
            <person name="Rodrigo-Torres Lidia"/>
            <person name="Arahal R.David."/>
        </authorList>
    </citation>
    <scope>NUCLEOTIDE SEQUENCE [LARGE SCALE GENOMIC DNA]</scope>
    <source>
        <strain evidence="4">CECT 5096</strain>
    </source>
</reference>
<dbReference type="RefSeq" id="WP_055117763.1">
    <property type="nucleotide sequence ID" value="NZ_CXWA01000004.1"/>
</dbReference>
<keyword evidence="4" id="KW-1185">Reference proteome</keyword>
<dbReference type="GeneID" id="97672386"/>
<dbReference type="OrthoDB" id="9808013at2"/>
<dbReference type="AlphaFoldDB" id="A0A0M6ZCN8"/>
<dbReference type="PANTHER" id="PTHR31377">
    <property type="entry name" value="AGMATINE DEIMINASE-RELATED"/>
    <property type="match status" value="1"/>
</dbReference>
<accession>A0A0M6ZCN8</accession>
<dbReference type="InterPro" id="IPR007466">
    <property type="entry name" value="Peptidyl-Arg-deiminase_porph"/>
</dbReference>
<gene>
    <name evidence="3" type="primary">aguA</name>
    <name evidence="3" type="ORF">LA5096_05123</name>
</gene>